<evidence type="ECO:0000259" key="1">
    <source>
        <dbReference type="Pfam" id="PF05685"/>
    </source>
</evidence>
<reference evidence="2 3" key="1">
    <citation type="journal article" date="2019" name="Front. Microbiol.">
        <title>Genomic Features for Desiccation Tolerance and Sugar Biosynthesis in the Extremophile Gloeocapsopsis sp. UTEX B3054.</title>
        <authorList>
            <person name="Urrejola C."/>
            <person name="Alcorta J."/>
            <person name="Salas L."/>
            <person name="Vasquez M."/>
            <person name="Polz M.F."/>
            <person name="Vicuna R."/>
            <person name="Diez B."/>
        </authorList>
    </citation>
    <scope>NUCLEOTIDE SEQUENCE [LARGE SCALE GENOMIC DNA]</scope>
    <source>
        <strain evidence="2 3">1H9</strain>
    </source>
</reference>
<sequence length="68" mass="7778">MKTQSAAIALTEPPPLLVVEIISTNWRDDYLKKLADYEVLGIPEYWIVDYLALGAARYIGTPKLHYLR</sequence>
<accession>A0A6N8FXC6</accession>
<feature type="domain" description="Putative restriction endonuclease" evidence="1">
    <location>
        <begin position="11"/>
        <end position="50"/>
    </location>
</feature>
<keyword evidence="3" id="KW-1185">Reference proteome</keyword>
<dbReference type="Proteomes" id="UP000441797">
    <property type="component" value="Unassembled WGS sequence"/>
</dbReference>
<organism evidence="2 3">
    <name type="scientific">Gloeocapsopsis dulcis AAB1 = 1H9</name>
    <dbReference type="NCBI Taxonomy" id="1433147"/>
    <lineage>
        <taxon>Bacteria</taxon>
        <taxon>Bacillati</taxon>
        <taxon>Cyanobacteriota</taxon>
        <taxon>Cyanophyceae</taxon>
        <taxon>Oscillatoriophycideae</taxon>
        <taxon>Chroococcales</taxon>
        <taxon>Chroococcaceae</taxon>
        <taxon>Gloeocapsopsis</taxon>
        <taxon>Gloeocapsopsis dulcis</taxon>
    </lineage>
</organism>
<name>A0A6N8FXC6_9CHRO</name>
<dbReference type="EMBL" id="NAPY01000015">
    <property type="protein sequence ID" value="MUL36975.1"/>
    <property type="molecule type" value="Genomic_DNA"/>
</dbReference>
<evidence type="ECO:0000313" key="3">
    <source>
        <dbReference type="Proteomes" id="UP000441797"/>
    </source>
</evidence>
<protein>
    <recommendedName>
        <fullName evidence="1">Putative restriction endonuclease domain-containing protein</fullName>
    </recommendedName>
</protein>
<proteinExistence type="predicted"/>
<dbReference type="SUPFAM" id="SSF52980">
    <property type="entry name" value="Restriction endonuclease-like"/>
    <property type="match status" value="1"/>
</dbReference>
<dbReference type="InterPro" id="IPR012296">
    <property type="entry name" value="Nuclease_put_TT1808"/>
</dbReference>
<evidence type="ECO:0000313" key="2">
    <source>
        <dbReference type="EMBL" id="MUL36975.1"/>
    </source>
</evidence>
<comment type="caution">
    <text evidence="2">The sequence shown here is derived from an EMBL/GenBank/DDBJ whole genome shotgun (WGS) entry which is preliminary data.</text>
</comment>
<dbReference type="InterPro" id="IPR011335">
    <property type="entry name" value="Restrct_endonuc-II-like"/>
</dbReference>
<gene>
    <name evidence="2" type="ORF">BWI75_11615</name>
</gene>
<dbReference type="Pfam" id="PF05685">
    <property type="entry name" value="Uma2"/>
    <property type="match status" value="1"/>
</dbReference>
<dbReference type="CDD" id="cd06260">
    <property type="entry name" value="DUF820-like"/>
    <property type="match status" value="1"/>
</dbReference>
<dbReference type="Gene3D" id="3.90.1570.10">
    <property type="entry name" value="tt1808, chain A"/>
    <property type="match status" value="1"/>
</dbReference>
<dbReference type="AlphaFoldDB" id="A0A6N8FXC6"/>
<dbReference type="OrthoDB" id="428427at2"/>
<dbReference type="InterPro" id="IPR008538">
    <property type="entry name" value="Uma2"/>
</dbReference>